<feature type="domain" description="CBM56" evidence="1">
    <location>
        <begin position="86"/>
        <end position="159"/>
    </location>
</feature>
<name>A0A0J8AX83_BETVV</name>
<sequence>MQPSYELTFPMYLALGAGESFTYWFTTASTSAAYPREWACDSASFSFTTPGTPNPAPAQPNPSAVCPSVAFDHAIERIGAGQVAGTSVYAITFASATPGKSVSWVDVHIHANSGFFNYRMEVGGTGFKQILPSPHLNLAIGATVEYWFTYEAGGVACDTATYSVEVGSVV</sequence>
<dbReference type="Gramene" id="KMS93371">
    <property type="protein sequence ID" value="KMS93371"/>
    <property type="gene ID" value="BVRB_032160"/>
</dbReference>
<dbReference type="GO" id="GO:0030246">
    <property type="term" value="F:carbohydrate binding"/>
    <property type="evidence" value="ECO:0007669"/>
    <property type="project" value="InterPro"/>
</dbReference>
<reference evidence="2 3" key="1">
    <citation type="journal article" date="2014" name="Nature">
        <title>The genome of the recently domesticated crop plant sugar beet (Beta vulgaris).</title>
        <authorList>
            <person name="Dohm J.C."/>
            <person name="Minoche A.E."/>
            <person name="Holtgrawe D."/>
            <person name="Capella-Gutierrez S."/>
            <person name="Zakrzewski F."/>
            <person name="Tafer H."/>
            <person name="Rupp O."/>
            <person name="Sorensen T.R."/>
            <person name="Stracke R."/>
            <person name="Reinhardt R."/>
            <person name="Goesmann A."/>
            <person name="Kraft T."/>
            <person name="Schulz B."/>
            <person name="Stadler P.F."/>
            <person name="Schmidt T."/>
            <person name="Gabaldon T."/>
            <person name="Lehrach H."/>
            <person name="Weisshaar B."/>
            <person name="Himmelbauer H."/>
        </authorList>
    </citation>
    <scope>NUCLEOTIDE SEQUENCE [LARGE SCALE GENOMIC DNA]</scope>
    <source>
        <tissue evidence="2">Taproot</tissue>
    </source>
</reference>
<keyword evidence="3" id="KW-1185">Reference proteome</keyword>
<proteinExistence type="predicted"/>
<dbReference type="EMBL" id="KQ103402">
    <property type="protein sequence ID" value="KMS93371.1"/>
    <property type="molecule type" value="Genomic_DNA"/>
</dbReference>
<dbReference type="AlphaFoldDB" id="A0A0J8AX83"/>
<organism evidence="2 3">
    <name type="scientific">Beta vulgaris subsp. vulgaris</name>
    <name type="common">Beet</name>
    <dbReference type="NCBI Taxonomy" id="3555"/>
    <lineage>
        <taxon>Eukaryota</taxon>
        <taxon>Viridiplantae</taxon>
        <taxon>Streptophyta</taxon>
        <taxon>Embryophyta</taxon>
        <taxon>Tracheophyta</taxon>
        <taxon>Spermatophyta</taxon>
        <taxon>Magnoliopsida</taxon>
        <taxon>eudicotyledons</taxon>
        <taxon>Gunneridae</taxon>
        <taxon>Pentapetalae</taxon>
        <taxon>Caryophyllales</taxon>
        <taxon>Chenopodiaceae</taxon>
        <taxon>Betoideae</taxon>
        <taxon>Beta</taxon>
    </lineage>
</organism>
<accession>A0A0J8AX83</accession>
<evidence type="ECO:0000259" key="1">
    <source>
        <dbReference type="Pfam" id="PF22184"/>
    </source>
</evidence>
<dbReference type="Proteomes" id="UP000035740">
    <property type="component" value="Unassembled WGS sequence"/>
</dbReference>
<dbReference type="InterPro" id="IPR047569">
    <property type="entry name" value="CBM56"/>
</dbReference>
<protein>
    <recommendedName>
        <fullName evidence="1">CBM56 domain-containing protein</fullName>
    </recommendedName>
</protein>
<evidence type="ECO:0000313" key="2">
    <source>
        <dbReference type="EMBL" id="KMS93371.1"/>
    </source>
</evidence>
<gene>
    <name evidence="2" type="ORF">BVRB_032160</name>
</gene>
<evidence type="ECO:0000313" key="3">
    <source>
        <dbReference type="Proteomes" id="UP000035740"/>
    </source>
</evidence>
<dbReference type="Pfam" id="PF22184">
    <property type="entry name" value="CBM_56"/>
    <property type="match status" value="1"/>
</dbReference>